<dbReference type="InterPro" id="IPR000866">
    <property type="entry name" value="AhpC/TSA"/>
</dbReference>
<keyword evidence="1" id="KW-1015">Disulfide bond</keyword>
<dbReference type="AlphaFoldDB" id="A0A7S7LCC9"/>
<dbReference type="GO" id="GO:0016209">
    <property type="term" value="F:antioxidant activity"/>
    <property type="evidence" value="ECO:0007669"/>
    <property type="project" value="InterPro"/>
</dbReference>
<sequence>MRENASKYEDLGVPIVVIAGQSKESAAKWLDKNPMPFPFLIDSDRSVIKQFDVYNAISIDAFRLAHPSLFLIDGDGKIVYSYVSSNQFDRPTENSTFEKVHELLGSSQE</sequence>
<reference evidence="3" key="1">
    <citation type="journal article" date="2017" name="Genome Announc.">
        <title>Draft Genome Sequences of Four Alkaliphilic Bacteria Belonging to the Anaerobacillus Genus.</title>
        <authorList>
            <person name="Bassil N.M."/>
            <person name="Lloyd J.R."/>
        </authorList>
    </citation>
    <scope>NUCLEOTIDE SEQUENCE [LARGE SCALE GENOMIC DNA]</scope>
    <source>
        <strain evidence="3">NB2006</strain>
    </source>
</reference>
<gene>
    <name evidence="3" type="ORF">AWH56_001525</name>
</gene>
<evidence type="ECO:0000313" key="3">
    <source>
        <dbReference type="EMBL" id="QOY38453.1"/>
    </source>
</evidence>
<evidence type="ECO:0000259" key="2">
    <source>
        <dbReference type="Pfam" id="PF00578"/>
    </source>
</evidence>
<dbReference type="InterPro" id="IPR036249">
    <property type="entry name" value="Thioredoxin-like_sf"/>
</dbReference>
<reference evidence="3" key="2">
    <citation type="journal article" date="2019" name="Int. J. Syst. Evol. Microbiol.">
        <title>Anaerobacillus isosaccharinicus sp. nov., an alkaliphilic bacterium which degrades isosaccharinic acid.</title>
        <authorList>
            <person name="Bassil N.M."/>
            <person name="Lloyd J.R."/>
        </authorList>
    </citation>
    <scope>NUCLEOTIDE SEQUENCE [LARGE SCALE GENOMIC DNA]</scope>
    <source>
        <strain evidence="3">NB2006</strain>
    </source>
</reference>
<dbReference type="SUPFAM" id="SSF52833">
    <property type="entry name" value="Thioredoxin-like"/>
    <property type="match status" value="1"/>
</dbReference>
<evidence type="ECO:0000256" key="1">
    <source>
        <dbReference type="ARBA" id="ARBA00023157"/>
    </source>
</evidence>
<proteinExistence type="predicted"/>
<protein>
    <submittedName>
        <fullName evidence="3">Redoxin domain-containing protein</fullName>
    </submittedName>
</protein>
<accession>A0A7S7LCC9</accession>
<feature type="domain" description="Alkyl hydroperoxide reductase subunit C/ Thiol specific antioxidant" evidence="2">
    <location>
        <begin position="1"/>
        <end position="80"/>
    </location>
</feature>
<name>A0A7S7LCC9_9BACI</name>
<dbReference type="Gene3D" id="3.40.30.10">
    <property type="entry name" value="Glutaredoxin"/>
    <property type="match status" value="1"/>
</dbReference>
<dbReference type="GO" id="GO:0016491">
    <property type="term" value="F:oxidoreductase activity"/>
    <property type="evidence" value="ECO:0007669"/>
    <property type="project" value="InterPro"/>
</dbReference>
<dbReference type="Pfam" id="PF00578">
    <property type="entry name" value="AhpC-TSA"/>
    <property type="match status" value="1"/>
</dbReference>
<dbReference type="OrthoDB" id="9809746at2"/>
<reference evidence="3" key="3">
    <citation type="submission" date="2020-10" db="EMBL/GenBank/DDBJ databases">
        <authorList>
            <person name="Bassil N.M."/>
            <person name="Lloyd J.R."/>
        </authorList>
    </citation>
    <scope>NUCLEOTIDE SEQUENCE</scope>
    <source>
        <strain evidence="3">NB2006</strain>
    </source>
</reference>
<organism evidence="3">
    <name type="scientific">Anaerobacillus isosaccharinicus</name>
    <dbReference type="NCBI Taxonomy" id="1532552"/>
    <lineage>
        <taxon>Bacteria</taxon>
        <taxon>Bacillati</taxon>
        <taxon>Bacillota</taxon>
        <taxon>Bacilli</taxon>
        <taxon>Bacillales</taxon>
        <taxon>Bacillaceae</taxon>
        <taxon>Anaerobacillus</taxon>
    </lineage>
</organism>
<dbReference type="EMBL" id="CP063356">
    <property type="protein sequence ID" value="QOY38453.1"/>
    <property type="molecule type" value="Genomic_DNA"/>
</dbReference>